<evidence type="ECO:0000313" key="2">
    <source>
        <dbReference type="EMBL" id="GGX27812.1"/>
    </source>
</evidence>
<protein>
    <recommendedName>
        <fullName evidence="1">AB hydrolase-1 domain-containing protein</fullName>
    </recommendedName>
</protein>
<gene>
    <name evidence="2" type="ORF">GCM10010383_68120</name>
</gene>
<reference evidence="3" key="1">
    <citation type="journal article" date="2019" name="Int. J. Syst. Evol. Microbiol.">
        <title>The Global Catalogue of Microorganisms (GCM) 10K type strain sequencing project: providing services to taxonomists for standard genome sequencing and annotation.</title>
        <authorList>
            <consortium name="The Broad Institute Genomics Platform"/>
            <consortium name="The Broad Institute Genome Sequencing Center for Infectious Disease"/>
            <person name="Wu L."/>
            <person name="Ma J."/>
        </authorList>
    </citation>
    <scope>NUCLEOTIDE SEQUENCE [LARGE SCALE GENOMIC DNA]</scope>
    <source>
        <strain evidence="3">JCM 4866</strain>
    </source>
</reference>
<dbReference type="SUPFAM" id="SSF53474">
    <property type="entry name" value="alpha/beta-Hydrolases"/>
    <property type="match status" value="1"/>
</dbReference>
<evidence type="ECO:0000313" key="3">
    <source>
        <dbReference type="Proteomes" id="UP000617743"/>
    </source>
</evidence>
<accession>A0ABQ2XQJ1</accession>
<dbReference type="PANTHER" id="PTHR37017:SF11">
    <property type="entry name" value="ESTERASE_LIPASE_THIOESTERASE DOMAIN-CONTAINING PROTEIN"/>
    <property type="match status" value="1"/>
</dbReference>
<dbReference type="PANTHER" id="PTHR37017">
    <property type="entry name" value="AB HYDROLASE-1 DOMAIN-CONTAINING PROTEIN-RELATED"/>
    <property type="match status" value="1"/>
</dbReference>
<dbReference type="InterPro" id="IPR052897">
    <property type="entry name" value="Sec-Metab_Biosynth_Hydrolase"/>
</dbReference>
<comment type="caution">
    <text evidence="2">The sequence shown here is derived from an EMBL/GenBank/DDBJ whole genome shotgun (WGS) entry which is preliminary data.</text>
</comment>
<feature type="domain" description="AB hydrolase-1" evidence="1">
    <location>
        <begin position="5"/>
        <end position="56"/>
    </location>
</feature>
<sequence>MRGLASAASIASLVSQIGGPVLLVGHTYGGALITVAGAAENVVGLVYVAAYVPHERESLGELQGALPRSPLMSHLNE</sequence>
<dbReference type="Gene3D" id="3.40.50.1820">
    <property type="entry name" value="alpha/beta hydrolase"/>
    <property type="match status" value="1"/>
</dbReference>
<organism evidence="2 3">
    <name type="scientific">Streptomyces lomondensis</name>
    <dbReference type="NCBI Taxonomy" id="68229"/>
    <lineage>
        <taxon>Bacteria</taxon>
        <taxon>Bacillati</taxon>
        <taxon>Actinomycetota</taxon>
        <taxon>Actinomycetes</taxon>
        <taxon>Kitasatosporales</taxon>
        <taxon>Streptomycetaceae</taxon>
        <taxon>Streptomyces</taxon>
    </lineage>
</organism>
<dbReference type="InterPro" id="IPR000073">
    <property type="entry name" value="AB_hydrolase_1"/>
</dbReference>
<dbReference type="Proteomes" id="UP000617743">
    <property type="component" value="Unassembled WGS sequence"/>
</dbReference>
<name>A0ABQ2XQJ1_9ACTN</name>
<proteinExistence type="predicted"/>
<dbReference type="InterPro" id="IPR029058">
    <property type="entry name" value="AB_hydrolase_fold"/>
</dbReference>
<evidence type="ECO:0000259" key="1">
    <source>
        <dbReference type="Pfam" id="PF12697"/>
    </source>
</evidence>
<dbReference type="Pfam" id="PF12697">
    <property type="entry name" value="Abhydrolase_6"/>
    <property type="match status" value="1"/>
</dbReference>
<dbReference type="EMBL" id="BMWC01000013">
    <property type="protein sequence ID" value="GGX27812.1"/>
    <property type="molecule type" value="Genomic_DNA"/>
</dbReference>
<keyword evidence="3" id="KW-1185">Reference proteome</keyword>